<keyword evidence="4" id="KW-0472">Membrane</keyword>
<keyword evidence="3" id="KW-0119">Carbohydrate metabolism</keyword>
<dbReference type="Pfam" id="PF00704">
    <property type="entry name" value="Glyco_hydro_18"/>
    <property type="match status" value="1"/>
</dbReference>
<evidence type="ECO:0000256" key="3">
    <source>
        <dbReference type="ARBA" id="ARBA00023024"/>
    </source>
</evidence>
<dbReference type="Gene3D" id="3.10.50.10">
    <property type="match status" value="1"/>
</dbReference>
<keyword evidence="4" id="KW-0812">Transmembrane</keyword>
<dbReference type="GO" id="GO:0008843">
    <property type="term" value="F:endochitinase activity"/>
    <property type="evidence" value="ECO:0007669"/>
    <property type="project" value="UniProtKB-EC"/>
</dbReference>
<sequence>MKHSITIHYLKYIFCLILCLFFINLESLEAQGMIQTKVKSKVRREAYKNASILKSSAKVKAKSTKRALKESLKGGRGGDGTNLDPTLDELIEDEETKTSLYDNTNKKRYVELLGEWTMMPSDAELLARAKIKAIQDSLNNIDRKYFRVTKNIWDDSRPMIVFGWHPHWMGDIYKGYDFDLFNVVSYYSYDINPDNGAPQNSAVMANFLAGDFVSTAHKKGCSALLSITCHGEQNVMRFLEQNIPAQQRFLDSILYILDSTNADGIEINFEGVNTAVKDDFFKFIRILSTTVTGARGDTSFVFLSVPAYDPDNVYDIAELQRFVDIFVVKGFDFQETPDGLKKLPTAPLNYSPLTSAPDIRTSVDKYIANLGPLYSGRLILALPYYGTRWFTDGITEEILNMDAITYGDIQFDFVMQQDDFLKYPGARLGYDSSKTCYTFKYYDYYDVDTTLGEVPVDVTLYFDDSTSLRKKYRYLMDARLGGVGIQFLGNDSGFEHLEQLLSDEFMEMVEPHNEKLAELNEKSNEFRQNSIYALAVLLYLAIFMAIGLCAALFNQQIRQALFDNGRFRVMYMIFFTFLLLLLGGYMGLFKGATIPLLVGVIFGAVMSWGGWKYVTKKKSLTP</sequence>
<organism evidence="6 7">
    <name type="scientific">Aureispira anguillae</name>
    <dbReference type="NCBI Taxonomy" id="2864201"/>
    <lineage>
        <taxon>Bacteria</taxon>
        <taxon>Pseudomonadati</taxon>
        <taxon>Bacteroidota</taxon>
        <taxon>Saprospiria</taxon>
        <taxon>Saprospirales</taxon>
        <taxon>Saprospiraceae</taxon>
        <taxon>Aureispira</taxon>
    </lineage>
</organism>
<reference evidence="6" key="1">
    <citation type="submission" date="2022-09" db="EMBL/GenBank/DDBJ databases">
        <title>Aureispira anguillicida sp. nov., isolated from Leptocephalus of Japanese eel Anguilla japonica.</title>
        <authorList>
            <person name="Yuasa K."/>
            <person name="Mekata T."/>
            <person name="Ikunari K."/>
        </authorList>
    </citation>
    <scope>NUCLEOTIDE SEQUENCE</scope>
    <source>
        <strain evidence="6">EL160426</strain>
    </source>
</reference>
<dbReference type="InterPro" id="IPR017853">
    <property type="entry name" value="GH"/>
</dbReference>
<evidence type="ECO:0000256" key="1">
    <source>
        <dbReference type="ARBA" id="ARBA00000822"/>
    </source>
</evidence>
<feature type="transmembrane region" description="Helical" evidence="4">
    <location>
        <begin position="594"/>
        <end position="614"/>
    </location>
</feature>
<keyword evidence="6" id="KW-0378">Hydrolase</keyword>
<protein>
    <recommendedName>
        <fullName evidence="2">chitinase</fullName>
        <ecNumber evidence="2">3.2.1.14</ecNumber>
    </recommendedName>
</protein>
<dbReference type="GO" id="GO:0006032">
    <property type="term" value="P:chitin catabolic process"/>
    <property type="evidence" value="ECO:0007669"/>
    <property type="project" value="UniProtKB-KW"/>
</dbReference>
<dbReference type="Gene3D" id="3.20.20.80">
    <property type="entry name" value="Glycosidases"/>
    <property type="match status" value="1"/>
</dbReference>
<dbReference type="SUPFAM" id="SSF51445">
    <property type="entry name" value="(Trans)glycosidases"/>
    <property type="match status" value="1"/>
</dbReference>
<gene>
    <name evidence="6" type="ORF">AsAng_0047700</name>
</gene>
<dbReference type="GO" id="GO:0008061">
    <property type="term" value="F:chitin binding"/>
    <property type="evidence" value="ECO:0007669"/>
    <property type="project" value="InterPro"/>
</dbReference>
<feature type="domain" description="Chitinase II/V-like catalytic" evidence="5">
    <location>
        <begin position="159"/>
        <end position="491"/>
    </location>
</feature>
<evidence type="ECO:0000313" key="6">
    <source>
        <dbReference type="EMBL" id="BDS14007.1"/>
    </source>
</evidence>
<dbReference type="PANTHER" id="PTHR11177:SF317">
    <property type="entry name" value="CHITINASE 12-RELATED"/>
    <property type="match status" value="1"/>
</dbReference>
<feature type="transmembrane region" description="Helical" evidence="4">
    <location>
        <begin position="569"/>
        <end position="588"/>
    </location>
</feature>
<proteinExistence type="predicted"/>
<dbReference type="EC" id="3.2.1.14" evidence="2"/>
<evidence type="ECO:0000256" key="4">
    <source>
        <dbReference type="SAM" id="Phobius"/>
    </source>
</evidence>
<dbReference type="EMBL" id="AP026867">
    <property type="protein sequence ID" value="BDS14007.1"/>
    <property type="molecule type" value="Genomic_DNA"/>
</dbReference>
<keyword evidence="4" id="KW-1133">Transmembrane helix</keyword>
<keyword evidence="7" id="KW-1185">Reference proteome</keyword>
<evidence type="ECO:0000313" key="7">
    <source>
        <dbReference type="Proteomes" id="UP001060919"/>
    </source>
</evidence>
<comment type="catalytic activity">
    <reaction evidence="1">
        <text>Random endo-hydrolysis of N-acetyl-beta-D-glucosaminide (1-&gt;4)-beta-linkages in chitin and chitodextrins.</text>
        <dbReference type="EC" id="3.2.1.14"/>
    </reaction>
</comment>
<dbReference type="InterPro" id="IPR001223">
    <property type="entry name" value="Glyco_hydro18_cat"/>
</dbReference>
<dbReference type="InterPro" id="IPR029070">
    <property type="entry name" value="Chitinase_insertion_sf"/>
</dbReference>
<dbReference type="SMART" id="SM00636">
    <property type="entry name" value="Glyco_18"/>
    <property type="match status" value="1"/>
</dbReference>
<accession>A0A916DVR6</accession>
<evidence type="ECO:0000259" key="5">
    <source>
        <dbReference type="SMART" id="SM00636"/>
    </source>
</evidence>
<feature type="transmembrane region" description="Helical" evidence="4">
    <location>
        <begin position="531"/>
        <end position="553"/>
    </location>
</feature>
<name>A0A916DVR6_9BACT</name>
<dbReference type="GO" id="GO:0005975">
    <property type="term" value="P:carbohydrate metabolic process"/>
    <property type="evidence" value="ECO:0007669"/>
    <property type="project" value="InterPro"/>
</dbReference>
<evidence type="ECO:0000256" key="2">
    <source>
        <dbReference type="ARBA" id="ARBA00012729"/>
    </source>
</evidence>
<dbReference type="Proteomes" id="UP001060919">
    <property type="component" value="Chromosome"/>
</dbReference>
<dbReference type="KEGG" id="aup:AsAng_0047700"/>
<dbReference type="PANTHER" id="PTHR11177">
    <property type="entry name" value="CHITINASE"/>
    <property type="match status" value="1"/>
</dbReference>
<keyword evidence="3" id="KW-0146">Chitin degradation</keyword>
<dbReference type="InterPro" id="IPR011583">
    <property type="entry name" value="Chitinase_II/V-like_cat"/>
</dbReference>
<keyword evidence="3" id="KW-0624">Polysaccharide degradation</keyword>
<dbReference type="InterPro" id="IPR050314">
    <property type="entry name" value="Glycosyl_Hydrlase_18"/>
</dbReference>
<dbReference type="AlphaFoldDB" id="A0A916DVR6"/>